<dbReference type="STRING" id="6832.A0A553N899"/>
<keyword evidence="2" id="KW-0378">Hydrolase</keyword>
<feature type="compositionally biased region" description="Low complexity" evidence="3">
    <location>
        <begin position="1"/>
        <end position="11"/>
    </location>
</feature>
<feature type="compositionally biased region" description="Basic residues" evidence="3">
    <location>
        <begin position="101"/>
        <end position="111"/>
    </location>
</feature>
<dbReference type="AlphaFoldDB" id="A0A553N899"/>
<comment type="similarity">
    <text evidence="1 2">Belongs to the peptidase C19 family.</text>
</comment>
<dbReference type="SUPFAM" id="SSF54001">
    <property type="entry name" value="Cysteine proteinases"/>
    <property type="match status" value="1"/>
</dbReference>
<dbReference type="InterPro" id="IPR001394">
    <property type="entry name" value="Peptidase_C19_UCH"/>
</dbReference>
<dbReference type="GO" id="GO:0005634">
    <property type="term" value="C:nucleus"/>
    <property type="evidence" value="ECO:0007669"/>
    <property type="project" value="TreeGrafter"/>
</dbReference>
<keyword evidence="6" id="KW-1185">Reference proteome</keyword>
<evidence type="ECO:0000256" key="3">
    <source>
        <dbReference type="SAM" id="MobiDB-lite"/>
    </source>
</evidence>
<dbReference type="Gene3D" id="3.90.70.10">
    <property type="entry name" value="Cysteine proteinases"/>
    <property type="match status" value="2"/>
</dbReference>
<dbReference type="PROSITE" id="PS00972">
    <property type="entry name" value="USP_1"/>
    <property type="match status" value="1"/>
</dbReference>
<comment type="caution">
    <text evidence="5">The sequence shown here is derived from an EMBL/GenBank/DDBJ whole genome shotgun (WGS) entry which is preliminary data.</text>
</comment>
<dbReference type="PROSITE" id="PS00973">
    <property type="entry name" value="USP_2"/>
    <property type="match status" value="1"/>
</dbReference>
<dbReference type="GO" id="GO:0006508">
    <property type="term" value="P:proteolysis"/>
    <property type="evidence" value="ECO:0007669"/>
    <property type="project" value="UniProtKB-KW"/>
</dbReference>
<dbReference type="InterPro" id="IPR038765">
    <property type="entry name" value="Papain-like_cys_pep_sf"/>
</dbReference>
<protein>
    <recommendedName>
        <fullName evidence="2">Ubiquitin carboxyl-terminal hydrolase</fullName>
        <ecNumber evidence="2">3.4.19.12</ecNumber>
    </recommendedName>
</protein>
<dbReference type="CDD" id="cd02257">
    <property type="entry name" value="Peptidase_C19"/>
    <property type="match status" value="2"/>
</dbReference>
<evidence type="ECO:0000259" key="4">
    <source>
        <dbReference type="PROSITE" id="PS50235"/>
    </source>
</evidence>
<dbReference type="EMBL" id="VCGU01000459">
    <property type="protein sequence ID" value="TRY61648.1"/>
    <property type="molecule type" value="Genomic_DNA"/>
</dbReference>
<dbReference type="InterPro" id="IPR028889">
    <property type="entry name" value="USP"/>
</dbReference>
<comment type="catalytic activity">
    <reaction evidence="2">
        <text>Thiol-dependent hydrolysis of ester, thioester, amide, peptide and isopeptide bonds formed by the C-terminal Gly of ubiquitin (a 76-residue protein attached to proteins as an intracellular targeting signal).</text>
        <dbReference type="EC" id="3.4.19.12"/>
    </reaction>
</comment>
<feature type="region of interest" description="Disordered" evidence="3">
    <location>
        <begin position="684"/>
        <end position="723"/>
    </location>
</feature>
<keyword evidence="2" id="KW-0645">Protease</keyword>
<organism evidence="5 6">
    <name type="scientific">Tigriopus californicus</name>
    <name type="common">Marine copepod</name>
    <dbReference type="NCBI Taxonomy" id="6832"/>
    <lineage>
        <taxon>Eukaryota</taxon>
        <taxon>Metazoa</taxon>
        <taxon>Ecdysozoa</taxon>
        <taxon>Arthropoda</taxon>
        <taxon>Crustacea</taxon>
        <taxon>Multicrustacea</taxon>
        <taxon>Hexanauplia</taxon>
        <taxon>Copepoda</taxon>
        <taxon>Harpacticoida</taxon>
        <taxon>Harpacticidae</taxon>
        <taxon>Tigriopus</taxon>
    </lineage>
</organism>
<dbReference type="PROSITE" id="PS50235">
    <property type="entry name" value="USP_3"/>
    <property type="match status" value="1"/>
</dbReference>
<evidence type="ECO:0000313" key="5">
    <source>
        <dbReference type="EMBL" id="TRY61648.1"/>
    </source>
</evidence>
<dbReference type="OMA" id="YIPKYLS"/>
<dbReference type="Proteomes" id="UP000318571">
    <property type="component" value="Chromosome 8"/>
</dbReference>
<feature type="compositionally biased region" description="Acidic residues" evidence="3">
    <location>
        <begin position="713"/>
        <end position="723"/>
    </location>
</feature>
<evidence type="ECO:0000256" key="1">
    <source>
        <dbReference type="ARBA" id="ARBA00009085"/>
    </source>
</evidence>
<dbReference type="PANTHER" id="PTHR24006:SF915">
    <property type="entry name" value="UBIQUITIN CARBOXYL-TERMINAL HYDROLASE-RELATED"/>
    <property type="match status" value="1"/>
</dbReference>
<feature type="region of interest" description="Disordered" evidence="3">
    <location>
        <begin position="615"/>
        <end position="634"/>
    </location>
</feature>
<dbReference type="PANTHER" id="PTHR24006">
    <property type="entry name" value="UBIQUITIN CARBOXYL-TERMINAL HYDROLASE"/>
    <property type="match status" value="1"/>
</dbReference>
<dbReference type="GO" id="GO:0004843">
    <property type="term" value="F:cysteine-type deubiquitinase activity"/>
    <property type="evidence" value="ECO:0007669"/>
    <property type="project" value="UniProtKB-UniRule"/>
</dbReference>
<feature type="compositionally biased region" description="Polar residues" evidence="3">
    <location>
        <begin position="127"/>
        <end position="136"/>
    </location>
</feature>
<evidence type="ECO:0000313" key="6">
    <source>
        <dbReference type="Proteomes" id="UP000318571"/>
    </source>
</evidence>
<feature type="compositionally biased region" description="Polar residues" evidence="3">
    <location>
        <begin position="69"/>
        <end position="100"/>
    </location>
</feature>
<dbReference type="GO" id="GO:0005829">
    <property type="term" value="C:cytosol"/>
    <property type="evidence" value="ECO:0007669"/>
    <property type="project" value="TreeGrafter"/>
</dbReference>
<feature type="domain" description="USP" evidence="4">
    <location>
        <begin position="291"/>
        <end position="904"/>
    </location>
</feature>
<gene>
    <name evidence="5" type="ORF">TCAL_16272</name>
</gene>
<evidence type="ECO:0000256" key="2">
    <source>
        <dbReference type="RuleBase" id="RU366025"/>
    </source>
</evidence>
<dbReference type="EC" id="3.4.19.12" evidence="2"/>
<feature type="compositionally biased region" description="Low complexity" evidence="3">
    <location>
        <begin position="796"/>
        <end position="808"/>
    </location>
</feature>
<dbReference type="GO" id="GO:0016579">
    <property type="term" value="P:protein deubiquitination"/>
    <property type="evidence" value="ECO:0007669"/>
    <property type="project" value="InterPro"/>
</dbReference>
<dbReference type="InterPro" id="IPR050164">
    <property type="entry name" value="Peptidase_C19"/>
</dbReference>
<dbReference type="GO" id="GO:0000082">
    <property type="term" value="P:G1/S transition of mitotic cell cycle"/>
    <property type="evidence" value="ECO:0007669"/>
    <property type="project" value="TreeGrafter"/>
</dbReference>
<feature type="compositionally biased region" description="Polar residues" evidence="3">
    <location>
        <begin position="22"/>
        <end position="37"/>
    </location>
</feature>
<keyword evidence="2" id="KW-0833">Ubl conjugation pathway</keyword>
<dbReference type="Pfam" id="PF00443">
    <property type="entry name" value="UCH"/>
    <property type="match status" value="1"/>
</dbReference>
<accession>A0A553N899</accession>
<reference evidence="5 6" key="1">
    <citation type="journal article" date="2018" name="Nat. Ecol. Evol.">
        <title>Genomic signatures of mitonuclear coevolution across populations of Tigriopus californicus.</title>
        <authorList>
            <person name="Barreto F.S."/>
            <person name="Watson E.T."/>
            <person name="Lima T.G."/>
            <person name="Willett C.S."/>
            <person name="Edmands S."/>
            <person name="Li W."/>
            <person name="Burton R.S."/>
        </authorList>
    </citation>
    <scope>NUCLEOTIDE SEQUENCE [LARGE SCALE GENOMIC DNA]</scope>
    <source>
        <strain evidence="5 6">San Diego</strain>
    </source>
</reference>
<dbReference type="InterPro" id="IPR018200">
    <property type="entry name" value="USP_CS"/>
</dbReference>
<name>A0A553N899_TIGCA</name>
<feature type="compositionally biased region" description="Polar residues" evidence="3">
    <location>
        <begin position="157"/>
        <end position="166"/>
    </location>
</feature>
<proteinExistence type="inferred from homology"/>
<feature type="region of interest" description="Disordered" evidence="3">
    <location>
        <begin position="1"/>
        <end position="167"/>
    </location>
</feature>
<keyword evidence="2" id="KW-0788">Thiol protease</keyword>
<dbReference type="OrthoDB" id="6335756at2759"/>
<sequence length="928" mass="103095">MPPTDSTSLTPPLSPPKRPFRGSTSTRADSSRPSGSSLVPHHGWLGRTSPGPGPQGEEEEEEEEPQMKSPMSDSALLTTPRNSLRTAEQAEGRSQSLTLSSKKRSAFRRRLQPQWDTLRLGRHSAPGKSQTSSACSRVSAGGDENRDPIVHGKRSKSPSGRATTPRRNLFGERSAITGQAIPALGTKESVGASASTFYGAKSQMTPVLVSSPRALKSALKNGREAVGRTRGLLGDDLAHHPGVRAKRVRSRPVPIEEVGEGGVPPMIPLTDFALPIDSSMKPAVFVDPHRVGLPNIGMTCYMNSVLQCLFSLPPFKQSLKSIRESVSSAVQNEPELLDNVSILRAITDLMTDREKGQMSHIDEKVRYLQAEFQKIRQEFQLGCQQDAHEFLTQLFDAIEFQSMTLMANDSSVQCPVSENFEYNVSVVKTCSQCDTKLHSTLKDTMWKLNSPRSNTKNLTSLIQNSLTSTVKANCPQCEAKAKANGATYEGTLAHQVYEFETLPRVFMLHLPRMHYYKNHSGDYACDKREIPIEIPPVLNMEELAVPSDQMFKRLQNYTDIEESFDEHKNYHVELELLDPEITFKRPSNPANYAVNSRISSQNGEALDYSRKSYDVKNISPVKPPNRGGPGSLSPLTELECSALYSSDENGNVQSTARNPSSRSVLQQGLTEAATAMLGLGNDLGWIREKQPSPDSVQEVPNSCVVRQDSPDDSREDDTSLGESNMDIDEELRSNGIHITEDLFEQEENASDGVALNKQLCVEVDEPRPHVEGGEGRLVLTFDHKEHDTSDLSRTESAASDFSHSSFSSKGDELDDVSASVSDEDTKIIRTFNNKVDNPYFNYYLVAMVNHIGESVNSGHYKADVYSLEKEQWFRYDDDRVREISHQRVLSENAIHGYLFVYLHKSYFKRPCRRADKLSQVVLGNRPTP</sequence>
<feature type="region of interest" description="Disordered" evidence="3">
    <location>
        <begin position="789"/>
        <end position="817"/>
    </location>
</feature>